<accession>A0A0W0FYC1</accession>
<name>A0A0W0FYC1_MONRR</name>
<proteinExistence type="predicted"/>
<sequence length="599" mass="69683">MSFNNSSQILITGENTINHVQGNQVNGTINADTVNFNTGQEVVNRTVNDEFRYVRRGDMITLKEIHSEEIADWEWERKYGKVTGKHKAWRTTCTVEIYPNRQTKFTAVMYEGEDAECVWEKEFEKFTRTRNSLVAQLFGINRSVIPMLIFHDELIPLAHFFNEESIWMHVYIEHLRINMECSLNHLWMNTTSSVLFSGPDGPPVPVFWSCAVKSIVVPTTIDMLKDDTCLRFFINFGSSLDNIVLRCAYMGYRSPYLNNLVPATAEDHQSKDSDHPNWRSSTHPYLYFLWWNTPDHLPMNVIGGLRFDTVYSPSMEAVARWPRGAGSLWGWQLHTTRLAEETVLDDGLTRFHLDLTRGEKVYLQARSKCLKLWRGWLSQSSRIFDAIDNMERKENFFVVLPVRLKIRSIRRPAASRTLRNDEHSVKETPSTPIYLFLHPLPMSVSEYVSWVDGHFYFWSFDPTGQSRMSEEECERWGLPVLTVSTWLNSVELYSWSIHVYTALRDWQKARGFDPATSDWARHMHCPEFEILSNLSRVREDQEEKKASSSWWEAFAGSGISAFGIRLYVLFILMLFYVWTCQDSILYFHVIGVIGRTSTA</sequence>
<evidence type="ECO:0000256" key="1">
    <source>
        <dbReference type="SAM" id="Phobius"/>
    </source>
</evidence>
<feature type="transmembrane region" description="Helical" evidence="1">
    <location>
        <begin position="554"/>
        <end position="578"/>
    </location>
</feature>
<evidence type="ECO:0000313" key="3">
    <source>
        <dbReference type="Proteomes" id="UP000054988"/>
    </source>
</evidence>
<gene>
    <name evidence="2" type="ORF">WG66_6129</name>
</gene>
<keyword evidence="1" id="KW-0812">Transmembrane</keyword>
<organism evidence="2 3">
    <name type="scientific">Moniliophthora roreri</name>
    <name type="common">Frosty pod rot fungus</name>
    <name type="synonym">Monilia roreri</name>
    <dbReference type="NCBI Taxonomy" id="221103"/>
    <lineage>
        <taxon>Eukaryota</taxon>
        <taxon>Fungi</taxon>
        <taxon>Dikarya</taxon>
        <taxon>Basidiomycota</taxon>
        <taxon>Agaricomycotina</taxon>
        <taxon>Agaricomycetes</taxon>
        <taxon>Agaricomycetidae</taxon>
        <taxon>Agaricales</taxon>
        <taxon>Marasmiineae</taxon>
        <taxon>Marasmiaceae</taxon>
        <taxon>Moniliophthora</taxon>
    </lineage>
</organism>
<comment type="caution">
    <text evidence="2">The sequence shown here is derived from an EMBL/GenBank/DDBJ whole genome shotgun (WGS) entry which is preliminary data.</text>
</comment>
<protein>
    <submittedName>
        <fullName evidence="2">Uncharacterized protein</fullName>
    </submittedName>
</protein>
<dbReference type="AlphaFoldDB" id="A0A0W0FYC1"/>
<dbReference type="EMBL" id="LATX01001497">
    <property type="protein sequence ID" value="KTB41296.1"/>
    <property type="molecule type" value="Genomic_DNA"/>
</dbReference>
<reference evidence="2 3" key="1">
    <citation type="submission" date="2015-12" db="EMBL/GenBank/DDBJ databases">
        <title>Draft genome sequence of Moniliophthora roreri, the causal agent of frosty pod rot of cacao.</title>
        <authorList>
            <person name="Aime M.C."/>
            <person name="Diaz-Valderrama J.R."/>
            <person name="Kijpornyongpan T."/>
            <person name="Phillips-Mora W."/>
        </authorList>
    </citation>
    <scope>NUCLEOTIDE SEQUENCE [LARGE SCALE GENOMIC DNA]</scope>
    <source>
        <strain evidence="2 3">MCA 2952</strain>
    </source>
</reference>
<keyword evidence="1" id="KW-1133">Transmembrane helix</keyword>
<dbReference type="Proteomes" id="UP000054988">
    <property type="component" value="Unassembled WGS sequence"/>
</dbReference>
<evidence type="ECO:0000313" key="2">
    <source>
        <dbReference type="EMBL" id="KTB41296.1"/>
    </source>
</evidence>
<keyword evidence="1" id="KW-0472">Membrane</keyword>